<keyword evidence="2" id="KW-1185">Reference proteome</keyword>
<evidence type="ECO:0000313" key="1">
    <source>
        <dbReference type="EMBL" id="OLF07491.1"/>
    </source>
</evidence>
<evidence type="ECO:0000313" key="2">
    <source>
        <dbReference type="Proteomes" id="UP000185696"/>
    </source>
</evidence>
<dbReference type="AlphaFoldDB" id="A0A7Z0WHN8"/>
<name>A0A7Z0WHN8_9PSEU</name>
<dbReference type="Proteomes" id="UP000185696">
    <property type="component" value="Unassembled WGS sequence"/>
</dbReference>
<sequence length="87" mass="9628">MRTVPPPDPAAHHDFRLLHDMTDLNTELSHYVVRFLDADAGRAEPPTVTYELALADKVAAVAATLRDRAERRHDSGPALRICSAQPE</sequence>
<dbReference type="RefSeq" id="WP_075135731.1">
    <property type="nucleotide sequence ID" value="NZ_MSIF01000015.1"/>
</dbReference>
<protein>
    <submittedName>
        <fullName evidence="1">Uncharacterized protein</fullName>
    </submittedName>
</protein>
<organism evidence="1 2">
    <name type="scientific">Actinophytocola xinjiangensis</name>
    <dbReference type="NCBI Taxonomy" id="485602"/>
    <lineage>
        <taxon>Bacteria</taxon>
        <taxon>Bacillati</taxon>
        <taxon>Actinomycetota</taxon>
        <taxon>Actinomycetes</taxon>
        <taxon>Pseudonocardiales</taxon>
        <taxon>Pseudonocardiaceae</taxon>
    </lineage>
</organism>
<gene>
    <name evidence="1" type="ORF">BLA60_26535</name>
</gene>
<comment type="caution">
    <text evidence="1">The sequence shown here is derived from an EMBL/GenBank/DDBJ whole genome shotgun (WGS) entry which is preliminary data.</text>
</comment>
<accession>A0A7Z0WHN8</accession>
<dbReference type="EMBL" id="MSIF01000015">
    <property type="protein sequence ID" value="OLF07491.1"/>
    <property type="molecule type" value="Genomic_DNA"/>
</dbReference>
<proteinExistence type="predicted"/>
<reference evidence="1 2" key="1">
    <citation type="submission" date="2016-12" db="EMBL/GenBank/DDBJ databases">
        <title>The draft genome sequence of Actinophytocola xinjiangensis.</title>
        <authorList>
            <person name="Wang W."/>
            <person name="Yuan L."/>
        </authorList>
    </citation>
    <scope>NUCLEOTIDE SEQUENCE [LARGE SCALE GENOMIC DNA]</scope>
    <source>
        <strain evidence="1 2">CGMCC 4.4663</strain>
    </source>
</reference>